<keyword evidence="1" id="KW-0812">Transmembrane</keyword>
<dbReference type="KEGG" id="fpz:LA55_436"/>
<dbReference type="AlphaFoldDB" id="A0A0B6CU31"/>
<sequence length="221" mass="24787">MKNSISQPTSWIYLSAVLLPFNGGYINAATLISFLQNSVGYVTGNLTYAGVFLSNGEFLIFVRMILLVIFFLVGTIISGLIIKSPHYNQDYSYPTNLILQLLLILIAILFLNSHLSYCEYILAMTMGLQNAMTTYYGSAIIRTTHMTGTTTDLGLLIAYKIKNKKIATWKLKLYIILILSFLTGSFIGALAFKNFHGNALYCSILIYSIMIILYKKNHQTN</sequence>
<reference evidence="2 3" key="1">
    <citation type="journal article" date="2015" name="Genome Announc.">
        <title>Genome sequencing of 18 francisella strains to aid in assay development and testing.</title>
        <authorList>
            <person name="Johnson S.L."/>
            <person name="Daligault H.E."/>
            <person name="Davenport K.W."/>
            <person name="Coyne S.R."/>
            <person name="Frey K.G."/>
            <person name="Koroleva G.I."/>
            <person name="Broomall S.M."/>
            <person name="Bishop-Lilly K.A."/>
            <person name="Bruce D.C."/>
            <person name="Chertkov O."/>
            <person name="Freitas T."/>
            <person name="Jaissle J."/>
            <person name="Ladner J.T."/>
            <person name="Rosenzweig C.N."/>
            <person name="Gibbons H.S."/>
            <person name="Palacios G.F."/>
            <person name="Redden C.L."/>
            <person name="Xu Y."/>
            <person name="Minogue T.D."/>
            <person name="Chain P.S."/>
        </authorList>
    </citation>
    <scope>NUCLEOTIDE SEQUENCE [LARGE SCALE GENOMIC DNA]</scope>
    <source>
        <strain evidence="2 3">GA01-2794</strain>
    </source>
</reference>
<evidence type="ECO:0000256" key="1">
    <source>
        <dbReference type="SAM" id="Phobius"/>
    </source>
</evidence>
<dbReference type="Pfam" id="PF06912">
    <property type="entry name" value="DUF1275"/>
    <property type="match status" value="1"/>
</dbReference>
<feature type="transmembrane region" description="Helical" evidence="1">
    <location>
        <begin position="94"/>
        <end position="115"/>
    </location>
</feature>
<feature type="transmembrane region" description="Helical" evidence="1">
    <location>
        <begin position="135"/>
        <end position="159"/>
    </location>
</feature>
<feature type="transmembrane region" description="Helical" evidence="1">
    <location>
        <begin position="58"/>
        <end position="82"/>
    </location>
</feature>
<dbReference type="PANTHER" id="PTHR37314:SF4">
    <property type="entry name" value="UPF0700 TRANSMEMBRANE PROTEIN YOAK"/>
    <property type="match status" value="1"/>
</dbReference>
<proteinExistence type="predicted"/>
<organism evidence="2 3">
    <name type="scientific">Francisella philomiragia</name>
    <dbReference type="NCBI Taxonomy" id="28110"/>
    <lineage>
        <taxon>Bacteria</taxon>
        <taxon>Pseudomonadati</taxon>
        <taxon>Pseudomonadota</taxon>
        <taxon>Gammaproteobacteria</taxon>
        <taxon>Thiotrichales</taxon>
        <taxon>Francisellaceae</taxon>
        <taxon>Francisella</taxon>
    </lineage>
</organism>
<evidence type="ECO:0000313" key="3">
    <source>
        <dbReference type="Proteomes" id="UP000031830"/>
    </source>
</evidence>
<feature type="transmembrane region" description="Helical" evidence="1">
    <location>
        <begin position="12"/>
        <end position="35"/>
    </location>
</feature>
<keyword evidence="1" id="KW-0472">Membrane</keyword>
<gene>
    <name evidence="2" type="ORF">LA55_436</name>
</gene>
<dbReference type="Proteomes" id="UP000031830">
    <property type="component" value="Chromosome"/>
</dbReference>
<dbReference type="InterPro" id="IPR010699">
    <property type="entry name" value="DUF1275"/>
</dbReference>
<feature type="transmembrane region" description="Helical" evidence="1">
    <location>
        <begin position="171"/>
        <end position="192"/>
    </location>
</feature>
<dbReference type="EMBL" id="CP009440">
    <property type="protein sequence ID" value="AJI53969.1"/>
    <property type="molecule type" value="Genomic_DNA"/>
</dbReference>
<name>A0A0B6CU31_9GAMM</name>
<evidence type="ECO:0008006" key="4">
    <source>
        <dbReference type="Google" id="ProtNLM"/>
    </source>
</evidence>
<dbReference type="RefSeq" id="WP_044525691.1">
    <property type="nucleotide sequence ID" value="NZ_CP009440.1"/>
</dbReference>
<accession>A0A0B6CU31</accession>
<dbReference type="OrthoDB" id="270162at2"/>
<protein>
    <recommendedName>
        <fullName evidence="4">DUF1275 domain-containing protein</fullName>
    </recommendedName>
</protein>
<keyword evidence="1" id="KW-1133">Transmembrane helix</keyword>
<evidence type="ECO:0000313" key="2">
    <source>
        <dbReference type="EMBL" id="AJI53969.1"/>
    </source>
</evidence>
<feature type="transmembrane region" description="Helical" evidence="1">
    <location>
        <begin position="198"/>
        <end position="214"/>
    </location>
</feature>
<dbReference type="PANTHER" id="PTHR37314">
    <property type="entry name" value="SLR0142 PROTEIN"/>
    <property type="match status" value="1"/>
</dbReference>